<dbReference type="AlphaFoldDB" id="A0AAV9JLS0"/>
<dbReference type="Gene3D" id="3.30.40.10">
    <property type="entry name" value="Zinc/RING finger domain, C3HC4 (zinc finger)"/>
    <property type="match status" value="1"/>
</dbReference>
<dbReference type="GO" id="GO:0070210">
    <property type="term" value="C:Rpd3L-Expanded complex"/>
    <property type="evidence" value="ECO:0007669"/>
    <property type="project" value="TreeGrafter"/>
</dbReference>
<feature type="site" description="Histone H3K4me3 binding" evidence="8">
    <location>
        <position position="775"/>
    </location>
</feature>
<evidence type="ECO:0000256" key="4">
    <source>
        <dbReference type="ARBA" id="ARBA00022771"/>
    </source>
</evidence>
<feature type="site" description="Histone H3K4me3 binding" evidence="8">
    <location>
        <position position="786"/>
    </location>
</feature>
<dbReference type="SMART" id="SM01408">
    <property type="entry name" value="ING"/>
    <property type="match status" value="1"/>
</dbReference>
<keyword evidence="5 9" id="KW-0862">Zinc</keyword>
<dbReference type="GO" id="GO:0006325">
    <property type="term" value="P:chromatin organization"/>
    <property type="evidence" value="ECO:0007669"/>
    <property type="project" value="UniProtKB-KW"/>
</dbReference>
<dbReference type="InterPro" id="IPR013083">
    <property type="entry name" value="Znf_RING/FYVE/PHD"/>
</dbReference>
<proteinExistence type="inferred from homology"/>
<feature type="region of interest" description="Disordered" evidence="11">
    <location>
        <begin position="1"/>
        <end position="36"/>
    </location>
</feature>
<dbReference type="GO" id="GO:0033698">
    <property type="term" value="C:Rpd3L complex"/>
    <property type="evidence" value="ECO:0007669"/>
    <property type="project" value="TreeGrafter"/>
</dbReference>
<feature type="compositionally biased region" description="Low complexity" evidence="11">
    <location>
        <begin position="541"/>
        <end position="560"/>
    </location>
</feature>
<evidence type="ECO:0000256" key="8">
    <source>
        <dbReference type="PIRSR" id="PIRSR628651-50"/>
    </source>
</evidence>
<dbReference type="InterPro" id="IPR011011">
    <property type="entry name" value="Znf_FYVE_PHD"/>
</dbReference>
<accession>A0AAV9JLS0</accession>
<dbReference type="SMART" id="SM00249">
    <property type="entry name" value="PHD"/>
    <property type="match status" value="1"/>
</dbReference>
<keyword evidence="7" id="KW-0539">Nucleus</keyword>
<evidence type="ECO:0000256" key="10">
    <source>
        <dbReference type="PROSITE-ProRule" id="PRU00146"/>
    </source>
</evidence>
<dbReference type="EMBL" id="JAVFHQ010000017">
    <property type="protein sequence ID" value="KAK4545858.1"/>
    <property type="molecule type" value="Genomic_DNA"/>
</dbReference>
<evidence type="ECO:0000256" key="9">
    <source>
        <dbReference type="PIRSR" id="PIRSR628651-51"/>
    </source>
</evidence>
<sequence length="841" mass="91427">MPPTSDVRKTSVANSNAAGESSFNAKRTASGRAIRSNTTRPANYYARPFGSLSAAPAANAIDNEAPDAVQPGFFPALQYFSDAIMALPKEVMRQFTLMKEVEAKIHGPNEQLGEMIDALMEQPVPPRKSAAQSMSAAQQQGLMSLTRNNSAMGSASASLVNGFPGGRQHSGEHSVPGSVVSEEVSQPVADEELARRKQYLELRVLTHSLTHNLDEKNVVLAEANRVLALQLLRVDSVMPHVENEISEEARLGSMTHWAYSDNRQKKAVAAAPNRRDVAATNNLAAAANAVHETEIAQARREAGREAVKEKHAGKGKRQQEQMDSDFDDKPKKVNAKIAGKGKAAAGQAAVNGLGISTNGDLVKRRKVDKGLTAPGMERSMSGISKAAKIARETPRSTPAAEPSKKTTKAKPAPPLPKKRIPNSAQNSPAMASSPLHSSFIVANMEPPPSARPQSARLRQNSSATNLRHERVMDTDGRPPSAAGKVNGTEKPNGKRKAPHDEAEEHADTAEERQATRTTERGDPMKREADTDLPNQIDLPPASSRSASNSGKAGGASKTATPRNENFPSDIPALSRARSTRSLHNNARDSSSSEPQQQGVKQKQSGHKRNFSNRHLVKQLAPFNRSPDLDRHRDNDDEDVESLDGQERPEQRTDEGQEEPAEERRGRRSRPISRRNTLQNHVAAAAPAPSPPASAHEEEEEQAVDVVEDMALPDVPEPAAFEPVQPADEDQPHSSDIEEAPPELVPDNADLPQHAVDEDVDEESEHDPDDPNEPKYCYCNRGSYGEMVACDNDACPREWFHLGCTELREAPGEDEMWYCKECRPQFSKKRSGGKGRPGSSRQ</sequence>
<feature type="region of interest" description="Disordered" evidence="11">
    <location>
        <begin position="300"/>
        <end position="331"/>
    </location>
</feature>
<feature type="binding site" evidence="9">
    <location>
        <position position="789"/>
    </location>
    <ligand>
        <name>Zn(2+)</name>
        <dbReference type="ChEBI" id="CHEBI:29105"/>
        <label>2</label>
    </ligand>
</feature>
<dbReference type="InterPro" id="IPR024610">
    <property type="entry name" value="ING_N_histone-binding"/>
</dbReference>
<keyword evidence="14" id="KW-1185">Reference proteome</keyword>
<feature type="compositionally biased region" description="Basic and acidic residues" evidence="11">
    <location>
        <begin position="644"/>
        <end position="654"/>
    </location>
</feature>
<dbReference type="Proteomes" id="UP001324427">
    <property type="component" value="Unassembled WGS sequence"/>
</dbReference>
<keyword evidence="4 10" id="KW-0863">Zinc-finger</keyword>
<dbReference type="GO" id="GO:0006355">
    <property type="term" value="P:regulation of DNA-templated transcription"/>
    <property type="evidence" value="ECO:0007669"/>
    <property type="project" value="TreeGrafter"/>
</dbReference>
<evidence type="ECO:0000256" key="3">
    <source>
        <dbReference type="ARBA" id="ARBA00022723"/>
    </source>
</evidence>
<evidence type="ECO:0000259" key="12">
    <source>
        <dbReference type="PROSITE" id="PS50016"/>
    </source>
</evidence>
<evidence type="ECO:0000256" key="2">
    <source>
        <dbReference type="ARBA" id="ARBA00010210"/>
    </source>
</evidence>
<dbReference type="InterPro" id="IPR001965">
    <property type="entry name" value="Znf_PHD"/>
</dbReference>
<gene>
    <name evidence="13" type="ORF">LTR36_002422</name>
</gene>
<comment type="caution">
    <text evidence="13">The sequence shown here is derived from an EMBL/GenBank/DDBJ whole genome shotgun (WGS) entry which is preliminary data.</text>
</comment>
<evidence type="ECO:0000313" key="13">
    <source>
        <dbReference type="EMBL" id="KAK4545858.1"/>
    </source>
</evidence>
<keyword evidence="3 9" id="KW-0479">Metal-binding</keyword>
<dbReference type="InterPro" id="IPR019786">
    <property type="entry name" value="Zinc_finger_PHD-type_CS"/>
</dbReference>
<evidence type="ECO:0000256" key="5">
    <source>
        <dbReference type="ARBA" id="ARBA00022833"/>
    </source>
</evidence>
<feature type="binding site" evidence="9">
    <location>
        <position position="776"/>
    </location>
    <ligand>
        <name>Zn(2+)</name>
        <dbReference type="ChEBI" id="CHEBI:29105"/>
        <label>1</label>
    </ligand>
</feature>
<feature type="domain" description="PHD-type" evidence="12">
    <location>
        <begin position="773"/>
        <end position="824"/>
    </location>
</feature>
<feature type="compositionally biased region" description="Polar residues" evidence="11">
    <location>
        <begin position="579"/>
        <end position="602"/>
    </location>
</feature>
<reference evidence="13 14" key="1">
    <citation type="submission" date="2021-11" db="EMBL/GenBank/DDBJ databases">
        <title>Black yeast isolated from Biological Soil Crust.</title>
        <authorList>
            <person name="Kurbessoian T."/>
        </authorList>
    </citation>
    <scope>NUCLEOTIDE SEQUENCE [LARGE SCALE GENOMIC DNA]</scope>
    <source>
        <strain evidence="13 14">CCFEE 5522</strain>
    </source>
</reference>
<feature type="binding site" evidence="9">
    <location>
        <position position="818"/>
    </location>
    <ligand>
        <name>Zn(2+)</name>
        <dbReference type="ChEBI" id="CHEBI:29105"/>
        <label>2</label>
    </ligand>
</feature>
<dbReference type="PROSITE" id="PS50016">
    <property type="entry name" value="ZF_PHD_2"/>
    <property type="match status" value="1"/>
</dbReference>
<evidence type="ECO:0000313" key="14">
    <source>
        <dbReference type="Proteomes" id="UP001324427"/>
    </source>
</evidence>
<feature type="compositionally biased region" description="Acidic residues" evidence="11">
    <location>
        <begin position="757"/>
        <end position="770"/>
    </location>
</feature>
<feature type="binding site" evidence="9">
    <location>
        <position position="794"/>
    </location>
    <ligand>
        <name>Zn(2+)</name>
        <dbReference type="ChEBI" id="CHEBI:29105"/>
        <label>2</label>
    </ligand>
</feature>
<evidence type="ECO:0000256" key="6">
    <source>
        <dbReference type="ARBA" id="ARBA00022853"/>
    </source>
</evidence>
<dbReference type="PANTHER" id="PTHR10333:SF42">
    <property type="entry name" value="INHIBITOR OF GROWTH PROTEIN 5"/>
    <property type="match status" value="1"/>
</dbReference>
<dbReference type="InterPro" id="IPR019787">
    <property type="entry name" value="Znf_PHD-finger"/>
</dbReference>
<feature type="compositionally biased region" description="Polar residues" evidence="11">
    <location>
        <begin position="422"/>
        <end position="436"/>
    </location>
</feature>
<protein>
    <recommendedName>
        <fullName evidence="12">PHD-type domain-containing protein</fullName>
    </recommendedName>
</protein>
<feature type="compositionally biased region" description="Polar residues" evidence="11">
    <location>
        <begin position="456"/>
        <end position="465"/>
    </location>
</feature>
<feature type="compositionally biased region" description="Polar residues" evidence="11">
    <location>
        <begin position="11"/>
        <end position="27"/>
    </location>
</feature>
<feature type="site" description="Histone H3K4me3 binding" evidence="8">
    <location>
        <position position="790"/>
    </location>
</feature>
<feature type="compositionally biased region" description="Basic and acidic residues" evidence="11">
    <location>
        <begin position="466"/>
        <end position="476"/>
    </location>
</feature>
<name>A0AAV9JLS0_9PEZI</name>
<feature type="binding site" evidence="9">
    <location>
        <position position="821"/>
    </location>
    <ligand>
        <name>Zn(2+)</name>
        <dbReference type="ChEBI" id="CHEBI:29105"/>
        <label>2</label>
    </ligand>
</feature>
<comment type="subcellular location">
    <subcellularLocation>
        <location evidence="1">Nucleus</location>
    </subcellularLocation>
</comment>
<organism evidence="13 14">
    <name type="scientific">Oleoguttula mirabilis</name>
    <dbReference type="NCBI Taxonomy" id="1507867"/>
    <lineage>
        <taxon>Eukaryota</taxon>
        <taxon>Fungi</taxon>
        <taxon>Dikarya</taxon>
        <taxon>Ascomycota</taxon>
        <taxon>Pezizomycotina</taxon>
        <taxon>Dothideomycetes</taxon>
        <taxon>Dothideomycetidae</taxon>
        <taxon>Mycosphaerellales</taxon>
        <taxon>Teratosphaeriaceae</taxon>
        <taxon>Oleoguttula</taxon>
    </lineage>
</organism>
<evidence type="ECO:0000256" key="1">
    <source>
        <dbReference type="ARBA" id="ARBA00004123"/>
    </source>
</evidence>
<dbReference type="CDD" id="cd15505">
    <property type="entry name" value="PHD_ING"/>
    <property type="match status" value="1"/>
</dbReference>
<feature type="binding site" evidence="9">
    <location>
        <position position="778"/>
    </location>
    <ligand>
        <name>Zn(2+)</name>
        <dbReference type="ChEBI" id="CHEBI:29105"/>
        <label>1</label>
    </ligand>
</feature>
<feature type="compositionally biased region" description="Basic and acidic residues" evidence="11">
    <location>
        <begin position="300"/>
        <end position="320"/>
    </location>
</feature>
<keyword evidence="6" id="KW-0156">Chromatin regulator</keyword>
<dbReference type="SUPFAM" id="SSF57903">
    <property type="entry name" value="FYVE/PHD zinc finger"/>
    <property type="match status" value="1"/>
</dbReference>
<dbReference type="PANTHER" id="PTHR10333">
    <property type="entry name" value="INHIBITOR OF GROWTH PROTEIN"/>
    <property type="match status" value="1"/>
</dbReference>
<feature type="binding site" evidence="9">
    <location>
        <position position="803"/>
    </location>
    <ligand>
        <name>Zn(2+)</name>
        <dbReference type="ChEBI" id="CHEBI:29105"/>
        <label>1</label>
    </ligand>
</feature>
<dbReference type="GO" id="GO:0008270">
    <property type="term" value="F:zinc ion binding"/>
    <property type="evidence" value="ECO:0007669"/>
    <property type="project" value="UniProtKB-KW"/>
</dbReference>
<feature type="region of interest" description="Disordered" evidence="11">
    <location>
        <begin position="368"/>
        <end position="774"/>
    </location>
</feature>
<dbReference type="InterPro" id="IPR028651">
    <property type="entry name" value="ING_fam"/>
</dbReference>
<dbReference type="PROSITE" id="PS01359">
    <property type="entry name" value="ZF_PHD_1"/>
    <property type="match status" value="1"/>
</dbReference>
<feature type="compositionally biased region" description="Basic residues" evidence="11">
    <location>
        <begin position="603"/>
        <end position="616"/>
    </location>
</feature>
<feature type="compositionally biased region" description="Acidic residues" evidence="11">
    <location>
        <begin position="696"/>
        <end position="707"/>
    </location>
</feature>
<feature type="compositionally biased region" description="Basic and acidic residues" evidence="11">
    <location>
        <begin position="498"/>
        <end position="529"/>
    </location>
</feature>
<feature type="site" description="Histone H3K4me3 binding" evidence="8">
    <location>
        <position position="798"/>
    </location>
</feature>
<comment type="similarity">
    <text evidence="2">Belongs to the ING family.</text>
</comment>
<evidence type="ECO:0000256" key="7">
    <source>
        <dbReference type="ARBA" id="ARBA00023242"/>
    </source>
</evidence>
<evidence type="ECO:0000256" key="11">
    <source>
        <dbReference type="SAM" id="MobiDB-lite"/>
    </source>
</evidence>
<feature type="binding site" evidence="9">
    <location>
        <position position="800"/>
    </location>
    <ligand>
        <name>Zn(2+)</name>
        <dbReference type="ChEBI" id="CHEBI:29105"/>
        <label>1</label>
    </ligand>
</feature>